<dbReference type="AlphaFoldDB" id="A0A8X6KVF3"/>
<gene>
    <name evidence="2" type="ORF">TNCT_358861</name>
</gene>
<feature type="compositionally biased region" description="Basic and acidic residues" evidence="1">
    <location>
        <begin position="51"/>
        <end position="73"/>
    </location>
</feature>
<dbReference type="EMBL" id="BMAO01022958">
    <property type="protein sequence ID" value="GFQ85746.1"/>
    <property type="molecule type" value="Genomic_DNA"/>
</dbReference>
<organism evidence="2 3">
    <name type="scientific">Trichonephila clavata</name>
    <name type="common">Joro spider</name>
    <name type="synonym">Nephila clavata</name>
    <dbReference type="NCBI Taxonomy" id="2740835"/>
    <lineage>
        <taxon>Eukaryota</taxon>
        <taxon>Metazoa</taxon>
        <taxon>Ecdysozoa</taxon>
        <taxon>Arthropoda</taxon>
        <taxon>Chelicerata</taxon>
        <taxon>Arachnida</taxon>
        <taxon>Araneae</taxon>
        <taxon>Araneomorphae</taxon>
        <taxon>Entelegynae</taxon>
        <taxon>Araneoidea</taxon>
        <taxon>Nephilidae</taxon>
        <taxon>Trichonephila</taxon>
    </lineage>
</organism>
<evidence type="ECO:0000313" key="2">
    <source>
        <dbReference type="EMBL" id="GFQ85746.1"/>
    </source>
</evidence>
<protein>
    <submittedName>
        <fullName evidence="2">Uncharacterized protein</fullName>
    </submittedName>
</protein>
<keyword evidence="3" id="KW-1185">Reference proteome</keyword>
<proteinExistence type="predicted"/>
<evidence type="ECO:0000313" key="3">
    <source>
        <dbReference type="Proteomes" id="UP000887116"/>
    </source>
</evidence>
<name>A0A8X6KVF3_TRICU</name>
<dbReference type="Proteomes" id="UP000887116">
    <property type="component" value="Unassembled WGS sequence"/>
</dbReference>
<feature type="region of interest" description="Disordered" evidence="1">
    <location>
        <begin position="45"/>
        <end position="73"/>
    </location>
</feature>
<sequence length="73" mass="8054">MPLLCEDGNSFIQEDDKPHAEATPCNEETTNLNKLDLQEASLVISPQEDNDSAKDISHALEKATTKGENEEHC</sequence>
<reference evidence="2" key="1">
    <citation type="submission" date="2020-07" db="EMBL/GenBank/DDBJ databases">
        <title>Multicomponent nature underlies the extraordinary mechanical properties of spider dragline silk.</title>
        <authorList>
            <person name="Kono N."/>
            <person name="Nakamura H."/>
            <person name="Mori M."/>
            <person name="Yoshida Y."/>
            <person name="Ohtoshi R."/>
            <person name="Malay A.D."/>
            <person name="Moran D.A.P."/>
            <person name="Tomita M."/>
            <person name="Numata K."/>
            <person name="Arakawa K."/>
        </authorList>
    </citation>
    <scope>NUCLEOTIDE SEQUENCE</scope>
</reference>
<accession>A0A8X6KVF3</accession>
<evidence type="ECO:0000256" key="1">
    <source>
        <dbReference type="SAM" id="MobiDB-lite"/>
    </source>
</evidence>
<comment type="caution">
    <text evidence="2">The sequence shown here is derived from an EMBL/GenBank/DDBJ whole genome shotgun (WGS) entry which is preliminary data.</text>
</comment>
<feature type="region of interest" description="Disordered" evidence="1">
    <location>
        <begin position="1"/>
        <end position="33"/>
    </location>
</feature>